<gene>
    <name evidence="1" type="ORF">EJB05_02984</name>
</gene>
<dbReference type="EMBL" id="RWGY01000002">
    <property type="protein sequence ID" value="TVU51549.1"/>
    <property type="molecule type" value="Genomic_DNA"/>
</dbReference>
<sequence length="89" mass="9902">MPVPCDERSPITDKLFIDVSMLRILAKIAAGGQEGSRAASLFRKLPPSPFAVHLKTFIAQMKSEKTRPNLLKIWHKIELEGIGMIMDLG</sequence>
<name>A0A5J9WTL0_9POAL</name>
<comment type="caution">
    <text evidence="1">The sequence shown here is derived from an EMBL/GenBank/DDBJ whole genome shotgun (WGS) entry which is preliminary data.</text>
</comment>
<evidence type="ECO:0000313" key="1">
    <source>
        <dbReference type="EMBL" id="TVU51549.1"/>
    </source>
</evidence>
<accession>A0A5J9WTL0</accession>
<keyword evidence="2" id="KW-1185">Reference proteome</keyword>
<proteinExistence type="predicted"/>
<dbReference type="AlphaFoldDB" id="A0A5J9WTL0"/>
<organism evidence="1 2">
    <name type="scientific">Eragrostis curvula</name>
    <name type="common">weeping love grass</name>
    <dbReference type="NCBI Taxonomy" id="38414"/>
    <lineage>
        <taxon>Eukaryota</taxon>
        <taxon>Viridiplantae</taxon>
        <taxon>Streptophyta</taxon>
        <taxon>Embryophyta</taxon>
        <taxon>Tracheophyta</taxon>
        <taxon>Spermatophyta</taxon>
        <taxon>Magnoliopsida</taxon>
        <taxon>Liliopsida</taxon>
        <taxon>Poales</taxon>
        <taxon>Poaceae</taxon>
        <taxon>PACMAD clade</taxon>
        <taxon>Chloridoideae</taxon>
        <taxon>Eragrostideae</taxon>
        <taxon>Eragrostidinae</taxon>
        <taxon>Eragrostis</taxon>
    </lineage>
</organism>
<reference evidence="1 2" key="1">
    <citation type="journal article" date="2019" name="Sci. Rep.">
        <title>A high-quality genome of Eragrostis curvula grass provides insights into Poaceae evolution and supports new strategies to enhance forage quality.</title>
        <authorList>
            <person name="Carballo J."/>
            <person name="Santos B.A.C.M."/>
            <person name="Zappacosta D."/>
            <person name="Garbus I."/>
            <person name="Selva J.P."/>
            <person name="Gallo C.A."/>
            <person name="Diaz A."/>
            <person name="Albertini E."/>
            <person name="Caccamo M."/>
            <person name="Echenique V."/>
        </authorList>
    </citation>
    <scope>NUCLEOTIDE SEQUENCE [LARGE SCALE GENOMIC DNA]</scope>
    <source>
        <strain evidence="2">cv. Victoria</strain>
        <tissue evidence="1">Leaf</tissue>
    </source>
</reference>
<dbReference type="Proteomes" id="UP000324897">
    <property type="component" value="Chromosome 6"/>
</dbReference>
<evidence type="ECO:0000313" key="2">
    <source>
        <dbReference type="Proteomes" id="UP000324897"/>
    </source>
</evidence>
<protein>
    <submittedName>
        <fullName evidence="1">Uncharacterized protein</fullName>
    </submittedName>
</protein>
<dbReference type="Gramene" id="TVU51549">
    <property type="protein sequence ID" value="TVU51549"/>
    <property type="gene ID" value="EJB05_02984"/>
</dbReference>